<evidence type="ECO:0000256" key="1">
    <source>
        <dbReference type="ARBA" id="ARBA00005181"/>
    </source>
</evidence>
<sequence length="128" mass="14448">MYVRKLEDIKGTDRDINWGNGKSYRLLIESDGIGYSICHTVVKARTVSLLQYQNHLEACYCIAGEGEVEDMSGNVFPIRPGDLYVLDQHDRHYLRGGRNADLVLLSVFNPPLKGMERHDLTESGASTY</sequence>
<comment type="catalytic activity">
    <reaction evidence="7 8">
        <text>(2S)-4-acetamido-2-aminobutanoate = L-ectoine + H2O</text>
        <dbReference type="Rhea" id="RHEA:17281"/>
        <dbReference type="ChEBI" id="CHEBI:15377"/>
        <dbReference type="ChEBI" id="CHEBI:58515"/>
        <dbReference type="ChEBI" id="CHEBI:58929"/>
        <dbReference type="EC" id="4.2.1.108"/>
    </reaction>
</comment>
<comment type="function">
    <text evidence="8">Catalyzes the circularization of gamma-N-acetyl-alpha,gamma-diaminobutyric acid (ADABA) to ectoine (1,4,5,6-tetrahydro-2-methyl-4-pyrimidine carboxylic acid), which is an excellent osmoprotectant.</text>
</comment>
<evidence type="ECO:0000256" key="2">
    <source>
        <dbReference type="ARBA" id="ARBA00009637"/>
    </source>
</evidence>
<dbReference type="InterPro" id="IPR014710">
    <property type="entry name" value="RmlC-like_jellyroll"/>
</dbReference>
<proteinExistence type="inferred from homology"/>
<dbReference type="EC" id="4.2.1.108" evidence="3 8"/>
<evidence type="ECO:0000256" key="3">
    <source>
        <dbReference type="ARBA" id="ARBA00013192"/>
    </source>
</evidence>
<dbReference type="Proteomes" id="UP001142400">
    <property type="component" value="Unassembled WGS sequence"/>
</dbReference>
<evidence type="ECO:0000256" key="4">
    <source>
        <dbReference type="ARBA" id="ARBA00019707"/>
    </source>
</evidence>
<evidence type="ECO:0000256" key="6">
    <source>
        <dbReference type="ARBA" id="ARBA00033271"/>
    </source>
</evidence>
<dbReference type="NCBIfam" id="NF009806">
    <property type="entry name" value="PRK13290.1"/>
    <property type="match status" value="1"/>
</dbReference>
<dbReference type="RefSeq" id="WP_257636446.1">
    <property type="nucleotide sequence ID" value="NZ_JANIIC010000131.1"/>
</dbReference>
<dbReference type="HAMAP" id="MF_01255">
    <property type="entry name" value="Ectoine_synth"/>
    <property type="match status" value="1"/>
</dbReference>
<comment type="caution">
    <text evidence="9">The sequence shown here is derived from an EMBL/GenBank/DDBJ whole genome shotgun (WGS) entry which is preliminary data.</text>
</comment>
<dbReference type="EMBL" id="JANIIC010000131">
    <property type="protein sequence ID" value="MCQ8836407.1"/>
    <property type="molecule type" value="Genomic_DNA"/>
</dbReference>
<name>A0A9X2M6I1_STRMQ</name>
<accession>A0A9X2M6I1</accession>
<comment type="similarity">
    <text evidence="2 8">Belongs to the ectoine synthase family.</text>
</comment>
<dbReference type="GO" id="GO:0033990">
    <property type="term" value="F:ectoine synthase activity"/>
    <property type="evidence" value="ECO:0007669"/>
    <property type="project" value="UniProtKB-EC"/>
</dbReference>
<evidence type="ECO:0000313" key="10">
    <source>
        <dbReference type="Proteomes" id="UP001142400"/>
    </source>
</evidence>
<dbReference type="PANTHER" id="PTHR39289">
    <property type="match status" value="1"/>
</dbReference>
<dbReference type="GO" id="GO:0019491">
    <property type="term" value="P:ectoine biosynthetic process"/>
    <property type="evidence" value="ECO:0007669"/>
    <property type="project" value="UniProtKB-UniRule"/>
</dbReference>
<gene>
    <name evidence="8" type="primary">ectC</name>
    <name evidence="9" type="ORF">NQU54_47315</name>
</gene>
<evidence type="ECO:0000256" key="7">
    <source>
        <dbReference type="ARBA" id="ARBA00048714"/>
    </source>
</evidence>
<dbReference type="AlphaFoldDB" id="A0A9X2M6I1"/>
<dbReference type="Gene3D" id="2.60.120.10">
    <property type="entry name" value="Jelly Rolls"/>
    <property type="match status" value="1"/>
</dbReference>
<comment type="pathway">
    <text evidence="1 8">Amine and polyamine biosynthesis; ectoine biosynthesis; L-ectoine from L-aspartate 4-semialdehyde: step 3/3.</text>
</comment>
<organism evidence="9 10">
    <name type="scientific">Streptomyces malaysiensis subsp. samsunensis</name>
    <dbReference type="NCBI Taxonomy" id="459658"/>
    <lineage>
        <taxon>Bacteria</taxon>
        <taxon>Bacillati</taxon>
        <taxon>Actinomycetota</taxon>
        <taxon>Actinomycetes</taxon>
        <taxon>Kitasatosporales</taxon>
        <taxon>Streptomycetaceae</taxon>
        <taxon>Streptomyces</taxon>
        <taxon>Streptomyces violaceusniger group</taxon>
    </lineage>
</organism>
<keyword evidence="10" id="KW-1185">Reference proteome</keyword>
<evidence type="ECO:0000313" key="9">
    <source>
        <dbReference type="EMBL" id="MCQ8836407.1"/>
    </source>
</evidence>
<dbReference type="SUPFAM" id="SSF51182">
    <property type="entry name" value="RmlC-like cupins"/>
    <property type="match status" value="1"/>
</dbReference>
<protein>
    <recommendedName>
        <fullName evidence="4 8">L-ectoine synthase</fullName>
        <ecNumber evidence="3 8">4.2.1.108</ecNumber>
    </recommendedName>
    <alternativeName>
        <fullName evidence="6 8">N-acetyldiaminobutyrate dehydratase</fullName>
    </alternativeName>
</protein>
<dbReference type="InterPro" id="IPR011051">
    <property type="entry name" value="RmlC_Cupin_sf"/>
</dbReference>
<keyword evidence="5 8" id="KW-0456">Lyase</keyword>
<dbReference type="InterPro" id="IPR010462">
    <property type="entry name" value="Ectoine_synth"/>
</dbReference>
<evidence type="ECO:0000256" key="8">
    <source>
        <dbReference type="HAMAP-Rule" id="MF_01255"/>
    </source>
</evidence>
<dbReference type="Pfam" id="PF06339">
    <property type="entry name" value="Ectoine_synth"/>
    <property type="match status" value="1"/>
</dbReference>
<reference evidence="9" key="1">
    <citation type="submission" date="2022-06" db="EMBL/GenBank/DDBJ databases">
        <title>WGS of actinobacteria.</title>
        <authorList>
            <person name="Thawai C."/>
        </authorList>
    </citation>
    <scope>NUCLEOTIDE SEQUENCE</scope>
    <source>
        <strain evidence="9">DSM 42010</strain>
    </source>
</reference>
<dbReference type="PANTHER" id="PTHR39289:SF1">
    <property type="entry name" value="L-ECTOINE SYNTHASE"/>
    <property type="match status" value="1"/>
</dbReference>
<evidence type="ECO:0000256" key="5">
    <source>
        <dbReference type="ARBA" id="ARBA00023239"/>
    </source>
</evidence>
<dbReference type="CDD" id="cd06978">
    <property type="entry name" value="cupin_EctC"/>
    <property type="match status" value="1"/>
</dbReference>